<evidence type="ECO:0000256" key="5">
    <source>
        <dbReference type="SAM" id="SignalP"/>
    </source>
</evidence>
<accession>A0ABT2B8L3</accession>
<reference evidence="6 7" key="1">
    <citation type="submission" date="2022-08" db="EMBL/GenBank/DDBJ databases">
        <authorList>
            <person name="Somphong A."/>
            <person name="Phongsopitanun W."/>
        </authorList>
    </citation>
    <scope>NUCLEOTIDE SEQUENCE [LARGE SCALE GENOMIC DNA]</scope>
    <source>
        <strain evidence="6 7">LP11</strain>
    </source>
</reference>
<dbReference type="PROSITE" id="PS51155">
    <property type="entry name" value="CHIT_BIND_RR_2"/>
    <property type="match status" value="1"/>
</dbReference>
<name>A0ABT2B8L3_9ACTN</name>
<feature type="chain" id="PRO_5047136146" evidence="5">
    <location>
        <begin position="36"/>
        <end position="318"/>
    </location>
</feature>
<evidence type="ECO:0000256" key="3">
    <source>
        <dbReference type="ARBA" id="ARBA00023295"/>
    </source>
</evidence>
<feature type="signal peptide" evidence="5">
    <location>
        <begin position="1"/>
        <end position="35"/>
    </location>
</feature>
<keyword evidence="7" id="KW-1185">Reference proteome</keyword>
<protein>
    <submittedName>
        <fullName evidence="6">Lysozyme</fullName>
    </submittedName>
</protein>
<feature type="compositionally biased region" description="Pro residues" evidence="4">
    <location>
        <begin position="43"/>
        <end position="59"/>
    </location>
</feature>
<comment type="similarity">
    <text evidence="1">Belongs to the glycosyl hydrolase 25 family.</text>
</comment>
<dbReference type="Pfam" id="PF01183">
    <property type="entry name" value="Glyco_hydro_25"/>
    <property type="match status" value="1"/>
</dbReference>
<evidence type="ECO:0000313" key="7">
    <source>
        <dbReference type="Proteomes" id="UP001205612"/>
    </source>
</evidence>
<keyword evidence="5" id="KW-0732">Signal</keyword>
<dbReference type="SMART" id="SM00641">
    <property type="entry name" value="Glyco_25"/>
    <property type="match status" value="1"/>
</dbReference>
<dbReference type="PROSITE" id="PS51904">
    <property type="entry name" value="GLYCOSYL_HYDROL_F25_2"/>
    <property type="match status" value="1"/>
</dbReference>
<comment type="caution">
    <text evidence="6">The sequence shown here is derived from an EMBL/GenBank/DDBJ whole genome shotgun (WGS) entry which is preliminary data.</text>
</comment>
<evidence type="ECO:0000256" key="1">
    <source>
        <dbReference type="ARBA" id="ARBA00010646"/>
    </source>
</evidence>
<sequence length="318" mass="34007">MEPVRHLIRLHRSSRSRLAVTAALTGLLIALSAPAAPADDADPPQPSTSPSTSPSPSPTPSTASTPTTPAVPAIPALPARGDAYMGMGVLTHDGSLPDTDTAPSDTVSRATQTEGVDVSSYQGNVDWKALWGDGVKWAYTKATEGTYYTNPYFTQQYDGSYDAGLIRGSYHFATPDTTGGAKQADYFVDHGGGWSKDGKTLPGVLDIEWNPYGDACYGKSKSGMVTWVRDFLNRYKARTGRAAVVYTATSWWTQCTGNSGAFGATNPLWIARYASTPGTLPSGWSAYTMWQYTSTGKRVGDHDRFNGTTTQLKDFATG</sequence>
<dbReference type="PANTHER" id="PTHR34135">
    <property type="entry name" value="LYSOZYME"/>
    <property type="match status" value="1"/>
</dbReference>
<dbReference type="InterPro" id="IPR002053">
    <property type="entry name" value="Glyco_hydro_25"/>
</dbReference>
<dbReference type="Gene3D" id="3.20.20.80">
    <property type="entry name" value="Glycosidases"/>
    <property type="match status" value="1"/>
</dbReference>
<dbReference type="Proteomes" id="UP001205612">
    <property type="component" value="Unassembled WGS sequence"/>
</dbReference>
<feature type="compositionally biased region" description="Low complexity" evidence="4">
    <location>
        <begin position="60"/>
        <end position="75"/>
    </location>
</feature>
<evidence type="ECO:0000256" key="2">
    <source>
        <dbReference type="ARBA" id="ARBA00022801"/>
    </source>
</evidence>
<evidence type="ECO:0000313" key="6">
    <source>
        <dbReference type="EMBL" id="MCS0604855.1"/>
    </source>
</evidence>
<gene>
    <name evidence="6" type="ORF">NX794_27105</name>
</gene>
<evidence type="ECO:0000256" key="4">
    <source>
        <dbReference type="SAM" id="MobiDB-lite"/>
    </source>
</evidence>
<dbReference type="SUPFAM" id="SSF51445">
    <property type="entry name" value="(Trans)glycosidases"/>
    <property type="match status" value="1"/>
</dbReference>
<dbReference type="InterPro" id="IPR017853">
    <property type="entry name" value="GH"/>
</dbReference>
<keyword evidence="3" id="KW-0326">Glycosidase</keyword>
<proteinExistence type="inferred from homology"/>
<feature type="region of interest" description="Disordered" evidence="4">
    <location>
        <begin position="35"/>
        <end position="75"/>
    </location>
</feature>
<dbReference type="EMBL" id="JANUGP010000025">
    <property type="protein sequence ID" value="MCS0604855.1"/>
    <property type="molecule type" value="Genomic_DNA"/>
</dbReference>
<dbReference type="RefSeq" id="WP_258781679.1">
    <property type="nucleotide sequence ID" value="NZ_JANUGP010000025.1"/>
</dbReference>
<organism evidence="6 7">
    <name type="scientific">Streptomyces pyxinicus</name>
    <dbReference type="NCBI Taxonomy" id="2970331"/>
    <lineage>
        <taxon>Bacteria</taxon>
        <taxon>Bacillati</taxon>
        <taxon>Actinomycetota</taxon>
        <taxon>Actinomycetes</taxon>
        <taxon>Kitasatosporales</taxon>
        <taxon>Streptomycetaceae</taxon>
        <taxon>Streptomyces</taxon>
    </lineage>
</organism>
<dbReference type="CDD" id="cd06412">
    <property type="entry name" value="GH25_CH-type"/>
    <property type="match status" value="1"/>
</dbReference>
<dbReference type="InterPro" id="IPR000618">
    <property type="entry name" value="Insect_cuticle"/>
</dbReference>
<dbReference type="InterPro" id="IPR018077">
    <property type="entry name" value="Glyco_hydro_fam25_subgr"/>
</dbReference>
<dbReference type="PANTHER" id="PTHR34135:SF2">
    <property type="entry name" value="LYSOZYME"/>
    <property type="match status" value="1"/>
</dbReference>
<keyword evidence="2" id="KW-0378">Hydrolase</keyword>